<feature type="compositionally biased region" description="Basic and acidic residues" evidence="4">
    <location>
        <begin position="145"/>
        <end position="165"/>
    </location>
</feature>
<feature type="region of interest" description="Disordered" evidence="4">
    <location>
        <begin position="73"/>
        <end position="166"/>
    </location>
</feature>
<organism evidence="6 7">
    <name type="scientific">Rhodotorula paludigena</name>
    <dbReference type="NCBI Taxonomy" id="86838"/>
    <lineage>
        <taxon>Eukaryota</taxon>
        <taxon>Fungi</taxon>
        <taxon>Dikarya</taxon>
        <taxon>Basidiomycota</taxon>
        <taxon>Pucciniomycotina</taxon>
        <taxon>Microbotryomycetes</taxon>
        <taxon>Sporidiobolales</taxon>
        <taxon>Sporidiobolaceae</taxon>
        <taxon>Rhodotorula</taxon>
    </lineage>
</organism>
<dbReference type="Proteomes" id="UP001342314">
    <property type="component" value="Unassembled WGS sequence"/>
</dbReference>
<evidence type="ECO:0000256" key="1">
    <source>
        <dbReference type="ARBA" id="ARBA00004308"/>
    </source>
</evidence>
<dbReference type="GO" id="GO:0046856">
    <property type="term" value="P:phosphatidylinositol dephosphorylation"/>
    <property type="evidence" value="ECO:0007669"/>
    <property type="project" value="InterPro"/>
</dbReference>
<dbReference type="PANTHER" id="PTHR45738">
    <property type="entry name" value="POLYPHOSPHOINOSITIDE PHOSPHATASE"/>
    <property type="match status" value="1"/>
</dbReference>
<keyword evidence="2" id="KW-0378">Hydrolase</keyword>
<dbReference type="InterPro" id="IPR043573">
    <property type="entry name" value="Fig4-like"/>
</dbReference>
<feature type="compositionally biased region" description="Pro residues" evidence="4">
    <location>
        <begin position="454"/>
        <end position="466"/>
    </location>
</feature>
<evidence type="ECO:0000313" key="7">
    <source>
        <dbReference type="Proteomes" id="UP001342314"/>
    </source>
</evidence>
<keyword evidence="7" id="KW-1185">Reference proteome</keyword>
<dbReference type="PROSITE" id="PS50275">
    <property type="entry name" value="SAC"/>
    <property type="match status" value="1"/>
</dbReference>
<feature type="compositionally biased region" description="Low complexity" evidence="4">
    <location>
        <begin position="856"/>
        <end position="871"/>
    </location>
</feature>
<reference evidence="6 7" key="1">
    <citation type="submission" date="2021-12" db="EMBL/GenBank/DDBJ databases">
        <title>High titer production of polyol ester of fatty acids by Rhodotorula paludigena BS15 towards product separation-free biomass refinery.</title>
        <authorList>
            <person name="Mano J."/>
            <person name="Ono H."/>
            <person name="Tanaka T."/>
            <person name="Naito K."/>
            <person name="Sushida H."/>
            <person name="Ike M."/>
            <person name="Tokuyasu K."/>
            <person name="Kitaoka M."/>
        </authorList>
    </citation>
    <scope>NUCLEOTIDE SEQUENCE [LARGE SCALE GENOMIC DNA]</scope>
    <source>
        <strain evidence="6 7">BS15</strain>
    </source>
</reference>
<proteinExistence type="predicted"/>
<comment type="subcellular location">
    <subcellularLocation>
        <location evidence="1">Endomembrane system</location>
    </subcellularLocation>
</comment>
<feature type="region of interest" description="Disordered" evidence="4">
    <location>
        <begin position="826"/>
        <end position="871"/>
    </location>
</feature>
<dbReference type="EMBL" id="BQKY01000009">
    <property type="protein sequence ID" value="GJN91628.1"/>
    <property type="molecule type" value="Genomic_DNA"/>
</dbReference>
<feature type="compositionally biased region" description="Low complexity" evidence="4">
    <location>
        <begin position="12"/>
        <end position="25"/>
    </location>
</feature>
<dbReference type="PANTHER" id="PTHR45738:SF5">
    <property type="entry name" value="POLYPHOSPHOINOSITIDE PHOSPHATASE"/>
    <property type="match status" value="1"/>
</dbReference>
<dbReference type="InterPro" id="IPR002013">
    <property type="entry name" value="SAC_dom"/>
</dbReference>
<dbReference type="GO" id="GO:0043813">
    <property type="term" value="F:phosphatidylinositol-3,5-bisphosphate 5-phosphatase activity"/>
    <property type="evidence" value="ECO:0007669"/>
    <property type="project" value="InterPro"/>
</dbReference>
<evidence type="ECO:0000256" key="3">
    <source>
        <dbReference type="ARBA" id="ARBA00023136"/>
    </source>
</evidence>
<evidence type="ECO:0000313" key="6">
    <source>
        <dbReference type="EMBL" id="GJN91628.1"/>
    </source>
</evidence>
<feature type="domain" description="SAC" evidence="5">
    <location>
        <begin position="318"/>
        <end position="677"/>
    </location>
</feature>
<sequence length="992" mass="109422">MAQVPRSLRAIPTTSASTGGTAPSTLPEWRWRCPPVSPSSPHSSLASSSSLNNLYASLDPPFDAVPALSAYTHDDDERGAVPPRPRLSLSTGGAGSPRRAVTSPVVSSPTKRDRLNSIKSDSGAPPPASSTPFSPSAEKLFASTEVKEARSQRLDPEKEPPRPEEGVMLERMTLYETRTKLYVIATDRDAKRFRVLKIDRTPAVRPQPGQSSPNEVDEETGLTITEDATVYTLRQKEELLETLRAGNGGLKLVEKPCFGIAGFVRFTSAYHMILITKRQKVAVLGGHFIFHSEATDLHEITPVPAGLAAEDARQKNAFLSAHLSRNFYFSYTYDVTNTLQRNLLRGSSALALEDKWVWNWHLLRPMRRCLRPQSPWILPLIHGFVEQRKLAVFGRTVYVALIARRSRHFAGARFLRRGVNDEGFVANDVESEQIVAEALTTPFYTSSSTSHPHPSLPPTPPLPPTFPVEHQSRRPSPRYTSHVQCRGSIPLYWSQDAARGLKPPIEMAVRDPYYAAAAKHFNGLLRAYGGSVVVLNLIKHGDKRESTLLPEFKECVDYLNQFLPEERKIDYITFDMSAANSGPNKNALGVLEDYAEGSLEKTGFFHSGGEAPRRLVSHDERRTNAAQTMIAMIALGHQLHALGLTPSTRLEFESDACKLLETMYREHGDCIAVQYGGSNTVNTIDSYRPTGPAWPAWSGGYSRDKVENVKRYYANSFGDYDKQAAIDLFLGIKPPLPLPPSWEYLPPPSRRSYRAWYTPSHLSPKPSPEAVAAQLQDTVDAEDELDPNALWRRYYRGKVWQTFDLQFQAVMPNSLAAVRQPARHNPGGLRGWISHRQPHDRARSRHLSSADPSSHAADTTGSTDADTGAAATTIPSAPFSLATGQLAAAHLQPSVRADEAREYEAWTTQFRHLSLASLEHLSEKDRAMYIAHAATAAARTRADAVSERDKAVYAAFERAGRPRGAGGGCLGDAGVSSAAVKMYREMIEGVAP</sequence>
<feature type="region of interest" description="Disordered" evidence="4">
    <location>
        <begin position="445"/>
        <end position="480"/>
    </location>
</feature>
<dbReference type="Pfam" id="PF02383">
    <property type="entry name" value="Syja_N"/>
    <property type="match status" value="1"/>
</dbReference>
<evidence type="ECO:0000256" key="4">
    <source>
        <dbReference type="SAM" id="MobiDB-lite"/>
    </source>
</evidence>
<comment type="caution">
    <text evidence="6">The sequence shown here is derived from an EMBL/GenBank/DDBJ whole genome shotgun (WGS) entry which is preliminary data.</text>
</comment>
<accession>A0AAV5GSK0</accession>
<feature type="region of interest" description="Disordered" evidence="4">
    <location>
        <begin position="1"/>
        <end position="48"/>
    </location>
</feature>
<name>A0AAV5GSK0_9BASI</name>
<feature type="compositionally biased region" description="Basic residues" evidence="4">
    <location>
        <begin position="836"/>
        <end position="846"/>
    </location>
</feature>
<dbReference type="GO" id="GO:0012505">
    <property type="term" value="C:endomembrane system"/>
    <property type="evidence" value="ECO:0007669"/>
    <property type="project" value="UniProtKB-SubCell"/>
</dbReference>
<evidence type="ECO:0000259" key="5">
    <source>
        <dbReference type="PROSITE" id="PS50275"/>
    </source>
</evidence>
<dbReference type="AlphaFoldDB" id="A0AAV5GSK0"/>
<gene>
    <name evidence="6" type="ORF">Rhopal_004651-T1</name>
</gene>
<protein>
    <recommendedName>
        <fullName evidence="5">SAC domain-containing protein</fullName>
    </recommendedName>
</protein>
<feature type="compositionally biased region" description="Low complexity" evidence="4">
    <location>
        <begin position="39"/>
        <end position="48"/>
    </location>
</feature>
<keyword evidence="3" id="KW-0472">Membrane</keyword>
<evidence type="ECO:0000256" key="2">
    <source>
        <dbReference type="ARBA" id="ARBA00022801"/>
    </source>
</evidence>